<dbReference type="Pfam" id="PF19327">
    <property type="entry name" value="Ap4A_phos_N"/>
    <property type="match status" value="1"/>
</dbReference>
<dbReference type="InterPro" id="IPR036265">
    <property type="entry name" value="HIT-like_sf"/>
</dbReference>
<dbReference type="InterPro" id="IPR009163">
    <property type="entry name" value="Ap4A_phos1/2"/>
</dbReference>
<dbReference type="SUPFAM" id="SSF54197">
    <property type="entry name" value="HIT-like"/>
    <property type="match status" value="1"/>
</dbReference>
<reference evidence="3 4" key="1">
    <citation type="submission" date="2014-05" db="EMBL/GenBank/DDBJ databases">
        <title>Draft genome sequence of a rare smut relative, Tilletiaria anomala UBC 951.</title>
        <authorList>
            <consortium name="DOE Joint Genome Institute"/>
            <person name="Toome M."/>
            <person name="Kuo A."/>
            <person name="Henrissat B."/>
            <person name="Lipzen A."/>
            <person name="Tritt A."/>
            <person name="Yoshinaga Y."/>
            <person name="Zane M."/>
            <person name="Barry K."/>
            <person name="Grigoriev I.V."/>
            <person name="Spatafora J.W."/>
            <person name="Aimea M.C."/>
        </authorList>
    </citation>
    <scope>NUCLEOTIDE SEQUENCE [LARGE SCALE GENOMIC DNA]</scope>
    <source>
        <strain evidence="3 4">UBC 951</strain>
    </source>
</reference>
<dbReference type="GO" id="GO:0003877">
    <property type="term" value="F:ATP:ADP adenylyltransferase activity"/>
    <property type="evidence" value="ECO:0007669"/>
    <property type="project" value="InterPro"/>
</dbReference>
<dbReference type="PANTHER" id="PTHR38420:SF1">
    <property type="entry name" value="PUTATIVE (AFU_ORTHOLOGUE AFUA_5G14690)-RELATED"/>
    <property type="match status" value="1"/>
</dbReference>
<dbReference type="OMA" id="DPFENPP"/>
<dbReference type="Gene3D" id="3.30.428.70">
    <property type="match status" value="1"/>
</dbReference>
<evidence type="ECO:0000313" key="4">
    <source>
        <dbReference type="Proteomes" id="UP000027361"/>
    </source>
</evidence>
<evidence type="ECO:0000259" key="1">
    <source>
        <dbReference type="Pfam" id="PF09830"/>
    </source>
</evidence>
<organism evidence="3 4">
    <name type="scientific">Tilletiaria anomala (strain ATCC 24038 / CBS 436.72 / UBC 951)</name>
    <dbReference type="NCBI Taxonomy" id="1037660"/>
    <lineage>
        <taxon>Eukaryota</taxon>
        <taxon>Fungi</taxon>
        <taxon>Dikarya</taxon>
        <taxon>Basidiomycota</taxon>
        <taxon>Ustilaginomycotina</taxon>
        <taxon>Exobasidiomycetes</taxon>
        <taxon>Georgefischeriales</taxon>
        <taxon>Tilletiariaceae</taxon>
        <taxon>Tilletiaria</taxon>
    </lineage>
</organism>
<feature type="domain" description="ATP adenylyltransferase C-terminal" evidence="1">
    <location>
        <begin position="217"/>
        <end position="363"/>
    </location>
</feature>
<sequence length="372" mass="41250">MTSQSEIKRIFFGVMQQYEKAITTGDAFFYPSEVHVLHESSTGLQVPWILRNVPSLLEKPTPNAKRDETGLQQNKSDPFLPPYVPNLLVKECDEGVILLNKFCVVPKHFLLITKDFVPQDLPPPPPLLSLAYRIVTAHPMSDDSEMLAFFNCGWDSGASQKHCHLQCIEVRKDDMQQNANATGTDEHDEDGLIPIEKLLNKIEKDGKEHDGVYALPVPWQHFVALLDAGQAKKAGTTEQYVTNKLMGLLDAMIQAKYALSSAAIESSGKDQTERQDGGLMGSGRTPSFNLLVTRRAMHFIPRRTEEYKLEGEWPVVNGKQLGVMSINAMGFAGMLLAKHASEVEAIQRMPRGVAAILSHVGLPPAPEMSNHI</sequence>
<dbReference type="EMBL" id="JMSN01000040">
    <property type="protein sequence ID" value="KDN45733.1"/>
    <property type="molecule type" value="Genomic_DNA"/>
</dbReference>
<comment type="caution">
    <text evidence="3">The sequence shown here is derived from an EMBL/GenBank/DDBJ whole genome shotgun (WGS) entry which is preliminary data.</text>
</comment>
<dbReference type="Pfam" id="PF09830">
    <property type="entry name" value="ATP_transf"/>
    <property type="match status" value="1"/>
</dbReference>
<protein>
    <submittedName>
        <fullName evidence="3">Uncharacterized protein</fullName>
    </submittedName>
</protein>
<feature type="domain" description="Ap4A phosphorylase 1/2 N-terminal" evidence="2">
    <location>
        <begin position="14"/>
        <end position="172"/>
    </location>
</feature>
<dbReference type="PANTHER" id="PTHR38420">
    <property type="entry name" value="AP-4-A PHOSPHORYLASE II"/>
    <property type="match status" value="1"/>
</dbReference>
<dbReference type="STRING" id="1037660.A0A066VZL4"/>
<dbReference type="InParanoid" id="A0A066VZL4"/>
<dbReference type="RefSeq" id="XP_013243270.1">
    <property type="nucleotide sequence ID" value="XM_013387816.1"/>
</dbReference>
<gene>
    <name evidence="3" type="ORF">K437DRAFT_224121</name>
</gene>
<proteinExistence type="predicted"/>
<dbReference type="GO" id="GO:0005524">
    <property type="term" value="F:ATP binding"/>
    <property type="evidence" value="ECO:0007669"/>
    <property type="project" value="InterPro"/>
</dbReference>
<evidence type="ECO:0000259" key="2">
    <source>
        <dbReference type="Pfam" id="PF19327"/>
    </source>
</evidence>
<dbReference type="InterPro" id="IPR045759">
    <property type="entry name" value="Ap4A_phos1/2_N"/>
</dbReference>
<dbReference type="InterPro" id="IPR019200">
    <property type="entry name" value="ATP_adenylylTrfase_C"/>
</dbReference>
<dbReference type="GO" id="GO:0009117">
    <property type="term" value="P:nucleotide metabolic process"/>
    <property type="evidence" value="ECO:0007669"/>
    <property type="project" value="InterPro"/>
</dbReference>
<dbReference type="OrthoDB" id="10267950at2759"/>
<dbReference type="HOGENOM" id="CLU_049915_1_1_1"/>
<name>A0A066VZL4_TILAU</name>
<keyword evidence="4" id="KW-1185">Reference proteome</keyword>
<dbReference type="InterPro" id="IPR043171">
    <property type="entry name" value="Ap4A_phos1/2-like"/>
</dbReference>
<dbReference type="Proteomes" id="UP000027361">
    <property type="component" value="Unassembled WGS sequence"/>
</dbReference>
<evidence type="ECO:0000313" key="3">
    <source>
        <dbReference type="EMBL" id="KDN45733.1"/>
    </source>
</evidence>
<dbReference type="GeneID" id="25262459"/>
<accession>A0A066VZL4</accession>
<dbReference type="AlphaFoldDB" id="A0A066VZL4"/>